<comment type="caution">
    <text evidence="1">The sequence shown here is derived from an EMBL/GenBank/DDBJ whole genome shotgun (WGS) entry which is preliminary data.</text>
</comment>
<dbReference type="Proteomes" id="UP001148629">
    <property type="component" value="Unassembled WGS sequence"/>
</dbReference>
<gene>
    <name evidence="1" type="ORF">NM208_g10296</name>
</gene>
<reference evidence="1" key="1">
    <citation type="submission" date="2022-08" db="EMBL/GenBank/DDBJ databases">
        <title>Genome Sequence of Fusarium decemcellulare.</title>
        <authorList>
            <person name="Buettner E."/>
        </authorList>
    </citation>
    <scope>NUCLEOTIDE SEQUENCE</scope>
    <source>
        <strain evidence="1">Babe19</strain>
    </source>
</reference>
<evidence type="ECO:0000313" key="1">
    <source>
        <dbReference type="EMBL" id="KAJ3528237.1"/>
    </source>
</evidence>
<name>A0ACC1RYI1_9HYPO</name>
<organism evidence="1 2">
    <name type="scientific">Fusarium decemcellulare</name>
    <dbReference type="NCBI Taxonomy" id="57161"/>
    <lineage>
        <taxon>Eukaryota</taxon>
        <taxon>Fungi</taxon>
        <taxon>Dikarya</taxon>
        <taxon>Ascomycota</taxon>
        <taxon>Pezizomycotina</taxon>
        <taxon>Sordariomycetes</taxon>
        <taxon>Hypocreomycetidae</taxon>
        <taxon>Hypocreales</taxon>
        <taxon>Nectriaceae</taxon>
        <taxon>Fusarium</taxon>
        <taxon>Fusarium decemcellulare species complex</taxon>
    </lineage>
</organism>
<sequence length="449" mass="50897">MASTYPNGLNGNPASTPIPTSTPALNNSEPQYISDSSSSEGEDYTDEAEDRLEHIKTSKVINLPIRSTYTRWGPVAAFRELVQNWRDAIITSFNLAESEFIPIREERSNGRNTEIIYKIWKPNSEPKEWLGFIRFNAHDGKGTVEITNRGGRLEPSHMDMGGTSKANDSHQAGAHGEGLKIALLVFQRGGQNHAVSCESGGFRWLFNFTTQGRLVARLRRMTPKQVLEARKKAEKLHKESLVPFVTSAATDVRFVIGEKRSGRDEHGLEVWRDQVTREEFDSWCTTAIFLQGLDEVNKVNTRNGTLITDPRFSGNLYLKGLLLGQSTPLSSASMTGKKLKFGYDFLYGTTNRERQSMNSSRDECRAMLAIWEWVLKRQPTYVRELSDMLNSSQPSWADIAMAKDVIKKETVSRLRDHLFSDKSKWYHSNEEKVKVMRSSRHDLDGIPNM</sequence>
<protein>
    <submittedName>
        <fullName evidence="1">Uncharacterized protein</fullName>
    </submittedName>
</protein>
<accession>A0ACC1RYI1</accession>
<dbReference type="EMBL" id="JANRMS010001437">
    <property type="protein sequence ID" value="KAJ3528237.1"/>
    <property type="molecule type" value="Genomic_DNA"/>
</dbReference>
<evidence type="ECO:0000313" key="2">
    <source>
        <dbReference type="Proteomes" id="UP001148629"/>
    </source>
</evidence>
<proteinExistence type="predicted"/>
<keyword evidence="2" id="KW-1185">Reference proteome</keyword>